<dbReference type="Proteomes" id="UP000830375">
    <property type="component" value="Unassembled WGS sequence"/>
</dbReference>
<dbReference type="EMBL" id="JACTAM010000689">
    <property type="protein sequence ID" value="KAI2646975.1"/>
    <property type="molecule type" value="Genomic_DNA"/>
</dbReference>
<name>A0ABQ8L8B9_LABRO</name>
<gene>
    <name evidence="2" type="ORF">H4Q32_028447</name>
</gene>
<comment type="caution">
    <text evidence="2">The sequence shown here is derived from an EMBL/GenBank/DDBJ whole genome shotgun (WGS) entry which is preliminary data.</text>
</comment>
<organism evidence="2 3">
    <name type="scientific">Labeo rohita</name>
    <name type="common">Indian major carp</name>
    <name type="synonym">Cyprinus rohita</name>
    <dbReference type="NCBI Taxonomy" id="84645"/>
    <lineage>
        <taxon>Eukaryota</taxon>
        <taxon>Metazoa</taxon>
        <taxon>Chordata</taxon>
        <taxon>Craniata</taxon>
        <taxon>Vertebrata</taxon>
        <taxon>Euteleostomi</taxon>
        <taxon>Actinopterygii</taxon>
        <taxon>Neopterygii</taxon>
        <taxon>Teleostei</taxon>
        <taxon>Ostariophysi</taxon>
        <taxon>Cypriniformes</taxon>
        <taxon>Cyprinidae</taxon>
        <taxon>Labeoninae</taxon>
        <taxon>Labeonini</taxon>
        <taxon>Labeo</taxon>
    </lineage>
</organism>
<evidence type="ECO:0000313" key="3">
    <source>
        <dbReference type="Proteomes" id="UP000830375"/>
    </source>
</evidence>
<feature type="compositionally biased region" description="Low complexity" evidence="1">
    <location>
        <begin position="124"/>
        <end position="140"/>
    </location>
</feature>
<protein>
    <submittedName>
        <fullName evidence="2">Translation initiation factor IF-2</fullName>
    </submittedName>
</protein>
<keyword evidence="2" id="KW-0648">Protein biosynthesis</keyword>
<evidence type="ECO:0000256" key="1">
    <source>
        <dbReference type="SAM" id="MobiDB-lite"/>
    </source>
</evidence>
<feature type="region of interest" description="Disordered" evidence="1">
    <location>
        <begin position="115"/>
        <end position="142"/>
    </location>
</feature>
<reference evidence="2 3" key="1">
    <citation type="submission" date="2022-01" db="EMBL/GenBank/DDBJ databases">
        <title>A high-quality chromosome-level genome assembly of rohu carp, Labeo rohita.</title>
        <authorList>
            <person name="Arick M.A. II"/>
            <person name="Hsu C.-Y."/>
            <person name="Magbanua Z."/>
            <person name="Pechanova O."/>
            <person name="Grover C."/>
            <person name="Miller E."/>
            <person name="Thrash A."/>
            <person name="Ezzel L."/>
            <person name="Alam S."/>
            <person name="Benzie J."/>
            <person name="Hamilton M."/>
            <person name="Karsi A."/>
            <person name="Lawrence M.L."/>
            <person name="Peterson D.G."/>
        </authorList>
    </citation>
    <scope>NUCLEOTIDE SEQUENCE [LARGE SCALE GENOMIC DNA]</scope>
    <source>
        <strain evidence="3">BAU-BD-2019</strain>
        <tissue evidence="2">Blood</tissue>
    </source>
</reference>
<accession>A0ABQ8L8B9</accession>
<evidence type="ECO:0000313" key="2">
    <source>
        <dbReference type="EMBL" id="KAI2646975.1"/>
    </source>
</evidence>
<proteinExistence type="predicted"/>
<dbReference type="GO" id="GO:0003743">
    <property type="term" value="F:translation initiation factor activity"/>
    <property type="evidence" value="ECO:0007669"/>
    <property type="project" value="UniProtKB-KW"/>
</dbReference>
<keyword evidence="2" id="KW-0396">Initiation factor</keyword>
<keyword evidence="3" id="KW-1185">Reference proteome</keyword>
<sequence length="167" mass="18263">MVSSFPDNVQKCLFQMNGQQNTVLVASSVCVDGIKYAPHMIVSVGSCAGLPDFRQITKLVVINIQLTCDFTLQYEDPAFNNALCNLSDMSDLPSKATLKVIPHASVITPDTAIDMSNTAESTPSTSDTQILSSDSSNSSSKHQWPKIFEIPFLLMSTIDCNKETYFI</sequence>